<reference evidence="2" key="1">
    <citation type="submission" date="2023-03" db="EMBL/GenBank/DDBJ databases">
        <title>Chromosome-level genomes of two armyworms, Mythimna separata and Mythimna loreyi, provide insights into the biosynthesis and reception of sex pheromones.</title>
        <authorList>
            <person name="Zhao H."/>
        </authorList>
    </citation>
    <scope>NUCLEOTIDE SEQUENCE</scope>
    <source>
        <strain evidence="2">BeijingLab</strain>
        <tissue evidence="2">Pupa</tissue>
    </source>
</reference>
<dbReference type="AlphaFoldDB" id="A0AAD7YIR9"/>
<dbReference type="EMBL" id="JARGEI010000018">
    <property type="protein sequence ID" value="KAJ8715806.1"/>
    <property type="molecule type" value="Genomic_DNA"/>
</dbReference>
<evidence type="ECO:0000256" key="1">
    <source>
        <dbReference type="SAM" id="MobiDB-lite"/>
    </source>
</evidence>
<evidence type="ECO:0000313" key="3">
    <source>
        <dbReference type="Proteomes" id="UP001231518"/>
    </source>
</evidence>
<feature type="compositionally biased region" description="Basic and acidic residues" evidence="1">
    <location>
        <begin position="190"/>
        <end position="221"/>
    </location>
</feature>
<protein>
    <submittedName>
        <fullName evidence="2">Uncharacterized protein</fullName>
    </submittedName>
</protein>
<accession>A0AAD7YIR9</accession>
<dbReference type="Proteomes" id="UP001231518">
    <property type="component" value="Chromosome 24"/>
</dbReference>
<gene>
    <name evidence="2" type="ORF">PYW07_010288</name>
</gene>
<evidence type="ECO:0000313" key="2">
    <source>
        <dbReference type="EMBL" id="KAJ8715806.1"/>
    </source>
</evidence>
<comment type="caution">
    <text evidence="2">The sequence shown here is derived from an EMBL/GenBank/DDBJ whole genome shotgun (WGS) entry which is preliminary data.</text>
</comment>
<feature type="compositionally biased region" description="Basic and acidic residues" evidence="1">
    <location>
        <begin position="14"/>
        <end position="26"/>
    </location>
</feature>
<feature type="compositionally biased region" description="Basic and acidic residues" evidence="1">
    <location>
        <begin position="230"/>
        <end position="264"/>
    </location>
</feature>
<name>A0AAD7YIR9_MYTSE</name>
<feature type="compositionally biased region" description="Low complexity" evidence="1">
    <location>
        <begin position="526"/>
        <end position="542"/>
    </location>
</feature>
<proteinExistence type="predicted"/>
<feature type="compositionally biased region" description="Basic and acidic residues" evidence="1">
    <location>
        <begin position="35"/>
        <end position="157"/>
    </location>
</feature>
<organism evidence="2 3">
    <name type="scientific">Mythimna separata</name>
    <name type="common">Oriental armyworm</name>
    <name type="synonym">Pseudaletia separata</name>
    <dbReference type="NCBI Taxonomy" id="271217"/>
    <lineage>
        <taxon>Eukaryota</taxon>
        <taxon>Metazoa</taxon>
        <taxon>Ecdysozoa</taxon>
        <taxon>Arthropoda</taxon>
        <taxon>Hexapoda</taxon>
        <taxon>Insecta</taxon>
        <taxon>Pterygota</taxon>
        <taxon>Neoptera</taxon>
        <taxon>Endopterygota</taxon>
        <taxon>Lepidoptera</taxon>
        <taxon>Glossata</taxon>
        <taxon>Ditrysia</taxon>
        <taxon>Noctuoidea</taxon>
        <taxon>Noctuidae</taxon>
        <taxon>Noctuinae</taxon>
        <taxon>Hadenini</taxon>
        <taxon>Mythimna</taxon>
    </lineage>
</organism>
<keyword evidence="3" id="KW-1185">Reference proteome</keyword>
<feature type="region of interest" description="Disordered" evidence="1">
    <location>
        <begin position="1"/>
        <end position="299"/>
    </location>
</feature>
<sequence>MSQKVSRKSATAVSEEKEKRHSPVKEMKKKMAANAEKEKQAAEKALDKNAEKTVEKPTEKTEKPAEKAADKVAEKADKQEKNEKGDKKTDKVDKSADKKSEKQSKEEQKKPEPQPEKNKADKSESSKEDKSGKPSEKPDPKKAEPSKAKQNGRDRVHNGVSDVTLGTNGTDDVLNGTVKATRTPETPRPASDKQPDKDADDPKDKVLKLKEDANTVTDRRLRSSNSPKPQEGKKEKLLESPKKSDLEKVEEKDEDAAKSEKSQDVEVVLVEPAANEGEEAADKERCKTDTNYSKSRVKVSPYRRSMRLADQTNTSLQANYTGTFVFNCRTSRLKALSHRYNLSKSRVKVSPYRRSMRLADQTNTSLQANYTGTFVFNCRTSRLKALSHRYNLSKSRVKVSPYRRSMRLADQTNTSLQANYTGTFVFNCRTSRLKALSHRYNLSKSRVKVSPYRRSMRLADQTNTSLQANYTGNNTTMEMDITESSSFMEDAGLDDSSYLRGLRSIRGRSSYKQLKEITLRHVANKSARSAASTSLTSPATESQNRPTGTVVGRKRKPETDDVELGVEVTEREPSHVATKRMRVLERLAEPFRRVAAAAHAPSMARRNAEIVGINTDLPLSAPVASADTFDPETLKAAPLSTPALAPSAEPVAVPLLSEDKDNKRCVIM</sequence>
<feature type="region of interest" description="Disordered" evidence="1">
    <location>
        <begin position="523"/>
        <end position="563"/>
    </location>
</feature>
<feature type="compositionally biased region" description="Polar residues" evidence="1">
    <location>
        <begin position="1"/>
        <end position="12"/>
    </location>
</feature>